<name>A0A7V8NPS0_9BACT</name>
<dbReference type="EMBL" id="JACDQQ010000916">
    <property type="protein sequence ID" value="MBA0085226.1"/>
    <property type="molecule type" value="Genomic_DNA"/>
</dbReference>
<keyword evidence="1" id="KW-1133">Transmembrane helix</keyword>
<reference evidence="2" key="1">
    <citation type="submission" date="2020-06" db="EMBL/GenBank/DDBJ databases">
        <title>Legume-microbial interactions unlock mineral nutrients during tropical forest succession.</title>
        <authorList>
            <person name="Epihov D.Z."/>
        </authorList>
    </citation>
    <scope>NUCLEOTIDE SEQUENCE [LARGE SCALE GENOMIC DNA]</scope>
    <source>
        <strain evidence="2">Pan2503</strain>
    </source>
</reference>
<evidence type="ECO:0000313" key="2">
    <source>
        <dbReference type="EMBL" id="MBA0085226.1"/>
    </source>
</evidence>
<feature type="transmembrane region" description="Helical" evidence="1">
    <location>
        <begin position="88"/>
        <end position="105"/>
    </location>
</feature>
<feature type="transmembrane region" description="Helical" evidence="1">
    <location>
        <begin position="57"/>
        <end position="76"/>
    </location>
</feature>
<comment type="caution">
    <text evidence="2">The sequence shown here is derived from an EMBL/GenBank/DDBJ whole genome shotgun (WGS) entry which is preliminary data.</text>
</comment>
<dbReference type="PANTHER" id="PTHR38434">
    <property type="entry name" value="BLL2549 PROTEIN"/>
    <property type="match status" value="1"/>
</dbReference>
<dbReference type="PANTHER" id="PTHR38434:SF1">
    <property type="entry name" value="BLL2549 PROTEIN"/>
    <property type="match status" value="1"/>
</dbReference>
<feature type="non-terminal residue" evidence="2">
    <location>
        <position position="1"/>
    </location>
</feature>
<protein>
    <submittedName>
        <fullName evidence="2">DUF2339 domain-containing protein</fullName>
    </submittedName>
</protein>
<dbReference type="Proteomes" id="UP000567293">
    <property type="component" value="Unassembled WGS sequence"/>
</dbReference>
<sequence>AANFFALFALSLELWDYFARRVGLGIDSRLAQHLSLSILWTAYASALIALGIHRKSVLLRWQALSLFGFVVIKVFIYDSSFLERFYRIVSFFILGLVLLVVSFLYQRKVAGERSS</sequence>
<dbReference type="InterPro" id="IPR019286">
    <property type="entry name" value="DUF2339_TM"/>
</dbReference>
<keyword evidence="1" id="KW-0812">Transmembrane</keyword>
<evidence type="ECO:0000256" key="1">
    <source>
        <dbReference type="SAM" id="Phobius"/>
    </source>
</evidence>
<organism evidence="2 3">
    <name type="scientific">Candidatus Acidiferrum panamense</name>
    <dbReference type="NCBI Taxonomy" id="2741543"/>
    <lineage>
        <taxon>Bacteria</taxon>
        <taxon>Pseudomonadati</taxon>
        <taxon>Acidobacteriota</taxon>
        <taxon>Terriglobia</taxon>
        <taxon>Candidatus Acidiferrales</taxon>
        <taxon>Candidatus Acidiferrum</taxon>
    </lineage>
</organism>
<dbReference type="Pfam" id="PF10101">
    <property type="entry name" value="DUF2339"/>
    <property type="match status" value="1"/>
</dbReference>
<feature type="transmembrane region" description="Helical" evidence="1">
    <location>
        <begin position="30"/>
        <end position="50"/>
    </location>
</feature>
<keyword evidence="1" id="KW-0472">Membrane</keyword>
<dbReference type="AlphaFoldDB" id="A0A7V8NPS0"/>
<evidence type="ECO:0000313" key="3">
    <source>
        <dbReference type="Proteomes" id="UP000567293"/>
    </source>
</evidence>
<proteinExistence type="predicted"/>
<gene>
    <name evidence="2" type="ORF">HRJ53_09530</name>
</gene>
<accession>A0A7V8NPS0</accession>
<keyword evidence="3" id="KW-1185">Reference proteome</keyword>